<dbReference type="Proteomes" id="UP000663844">
    <property type="component" value="Unassembled WGS sequence"/>
</dbReference>
<accession>A0A818PJR0</accession>
<feature type="region of interest" description="Disordered" evidence="1">
    <location>
        <begin position="325"/>
        <end position="368"/>
    </location>
</feature>
<dbReference type="InterPro" id="IPR037646">
    <property type="entry name" value="PROSER3"/>
</dbReference>
<reference evidence="2" key="1">
    <citation type="submission" date="2021-02" db="EMBL/GenBank/DDBJ databases">
        <authorList>
            <person name="Nowell W R."/>
        </authorList>
    </citation>
    <scope>NUCLEOTIDE SEQUENCE</scope>
</reference>
<dbReference type="AlphaFoldDB" id="A0A818PJR0"/>
<feature type="region of interest" description="Disordered" evidence="1">
    <location>
        <begin position="130"/>
        <end position="165"/>
    </location>
</feature>
<feature type="compositionally biased region" description="Polar residues" evidence="1">
    <location>
        <begin position="42"/>
        <end position="51"/>
    </location>
</feature>
<feature type="compositionally biased region" description="Basic residues" evidence="1">
    <location>
        <begin position="357"/>
        <end position="368"/>
    </location>
</feature>
<dbReference type="PANTHER" id="PTHR22045:SF6">
    <property type="entry name" value="PROLINE AND SERINE-RICH PROTEIN 3"/>
    <property type="match status" value="1"/>
</dbReference>
<feature type="region of interest" description="Disordered" evidence="1">
    <location>
        <begin position="235"/>
        <end position="277"/>
    </location>
</feature>
<evidence type="ECO:0000256" key="1">
    <source>
        <dbReference type="SAM" id="MobiDB-lite"/>
    </source>
</evidence>
<feature type="compositionally biased region" description="Polar residues" evidence="1">
    <location>
        <begin position="259"/>
        <end position="277"/>
    </location>
</feature>
<feature type="region of interest" description="Disordered" evidence="1">
    <location>
        <begin position="1"/>
        <end position="53"/>
    </location>
</feature>
<dbReference type="PANTHER" id="PTHR22045">
    <property type="entry name" value="PROLINE AND SERINE-RICH PROTEIN 3"/>
    <property type="match status" value="1"/>
</dbReference>
<feature type="compositionally biased region" description="Polar residues" evidence="1">
    <location>
        <begin position="346"/>
        <end position="355"/>
    </location>
</feature>
<name>A0A818PJR0_9BILA</name>
<protein>
    <submittedName>
        <fullName evidence="2">Uncharacterized protein</fullName>
    </submittedName>
</protein>
<feature type="compositionally biased region" description="Low complexity" evidence="1">
    <location>
        <begin position="148"/>
        <end position="162"/>
    </location>
</feature>
<proteinExistence type="predicted"/>
<gene>
    <name evidence="2" type="ORF">OXD698_LOCUS7612</name>
</gene>
<evidence type="ECO:0000313" key="3">
    <source>
        <dbReference type="Proteomes" id="UP000663844"/>
    </source>
</evidence>
<organism evidence="2 3">
    <name type="scientific">Adineta steineri</name>
    <dbReference type="NCBI Taxonomy" id="433720"/>
    <lineage>
        <taxon>Eukaryota</taxon>
        <taxon>Metazoa</taxon>
        <taxon>Spiralia</taxon>
        <taxon>Gnathifera</taxon>
        <taxon>Rotifera</taxon>
        <taxon>Eurotatoria</taxon>
        <taxon>Bdelloidea</taxon>
        <taxon>Adinetida</taxon>
        <taxon>Adinetidae</taxon>
        <taxon>Adineta</taxon>
    </lineage>
</organism>
<sequence>MQVANRATRRYITPPANNRTTTKKPTQTPSISHSSPKKAVDTSVQKSNEPSTIKKLVDRFRHDEPQPRPERDSVNSDFWWLHDELKQTYESETDKDDDRRSNIPDFIEIFPSTDIDQDLNRRASLLLTQTPSEHSSDVGHISSVGVGSTPSQTMTTTTTTSTFQSAIREQPARPIFTRINTRFDMKNDGSDDDILYQWRLRRRLEQAQNNEPITFPSKITNISPRRSHFPSIPIEIPQVLPPLPPPPPPPPVVKPLSPKQESQQSSATNTESDSIKQCVTTPIPIRKYSEIATQTLQDACIQTSPTSENCLSSSNLISNEVDLRPTRDDNHHSSVWHRPPPRSKCEITQISSSPSPVKRHHHRHHHHHSFRPVISAGHSTTNDNHHQYQRSIIYPSNTVQSSQDSTLTHVTSIMINDNNNTDNHYPIRNNNHSSSIVIIDESHVPQQDDNDNDHIDYSSDDILNILIQKRDELMITFR</sequence>
<comment type="caution">
    <text evidence="2">The sequence shown here is derived from an EMBL/GenBank/DDBJ whole genome shotgun (WGS) entry which is preliminary data.</text>
</comment>
<feature type="compositionally biased region" description="Polar residues" evidence="1">
    <location>
        <begin position="15"/>
        <end position="34"/>
    </location>
</feature>
<dbReference type="EMBL" id="CAJOAZ010000351">
    <property type="protein sequence ID" value="CAF3624536.1"/>
    <property type="molecule type" value="Genomic_DNA"/>
</dbReference>
<feature type="compositionally biased region" description="Pro residues" evidence="1">
    <location>
        <begin position="239"/>
        <end position="253"/>
    </location>
</feature>
<evidence type="ECO:0000313" key="2">
    <source>
        <dbReference type="EMBL" id="CAF3624536.1"/>
    </source>
</evidence>